<gene>
    <name evidence="3" type="ORF">FHR83_003335</name>
</gene>
<evidence type="ECO:0000313" key="4">
    <source>
        <dbReference type="Proteomes" id="UP000590749"/>
    </source>
</evidence>
<sequence>MRRRDLISLAAGALSLTAAFVLINTPLPADHPADAGKGGGFVVVTEPGSPESGNPWDCPEEYF</sequence>
<dbReference type="Proteomes" id="UP000590749">
    <property type="component" value="Unassembled WGS sequence"/>
</dbReference>
<dbReference type="RefSeq" id="WP_183220546.1">
    <property type="nucleotide sequence ID" value="NZ_BMPW01000004.1"/>
</dbReference>
<comment type="caution">
    <text evidence="3">The sequence shown here is derived from an EMBL/GenBank/DDBJ whole genome shotgun (WGS) entry which is preliminary data.</text>
</comment>
<keyword evidence="4" id="KW-1185">Reference proteome</keyword>
<feature type="chain" id="PRO_5030696523" description="Tat (Twin-arginine translocation) pathway signal sequence" evidence="2">
    <location>
        <begin position="30"/>
        <end position="63"/>
    </location>
</feature>
<organism evidence="3 4">
    <name type="scientific">Actinoplanes campanulatus</name>
    <dbReference type="NCBI Taxonomy" id="113559"/>
    <lineage>
        <taxon>Bacteria</taxon>
        <taxon>Bacillati</taxon>
        <taxon>Actinomycetota</taxon>
        <taxon>Actinomycetes</taxon>
        <taxon>Micromonosporales</taxon>
        <taxon>Micromonosporaceae</taxon>
        <taxon>Actinoplanes</taxon>
    </lineage>
</organism>
<evidence type="ECO:0008006" key="5">
    <source>
        <dbReference type="Google" id="ProtNLM"/>
    </source>
</evidence>
<dbReference type="EMBL" id="JACHXF010000006">
    <property type="protein sequence ID" value="MBB3095665.1"/>
    <property type="molecule type" value="Genomic_DNA"/>
</dbReference>
<name>A0A7W5FET6_9ACTN</name>
<proteinExistence type="predicted"/>
<evidence type="ECO:0000256" key="2">
    <source>
        <dbReference type="SAM" id="SignalP"/>
    </source>
</evidence>
<evidence type="ECO:0000313" key="3">
    <source>
        <dbReference type="EMBL" id="MBB3095665.1"/>
    </source>
</evidence>
<feature type="signal peptide" evidence="2">
    <location>
        <begin position="1"/>
        <end position="29"/>
    </location>
</feature>
<dbReference type="AlphaFoldDB" id="A0A7W5FET6"/>
<keyword evidence="2" id="KW-0732">Signal</keyword>
<protein>
    <recommendedName>
        <fullName evidence="5">Tat (Twin-arginine translocation) pathway signal sequence</fullName>
    </recommendedName>
</protein>
<accession>A0A7W5FET6</accession>
<evidence type="ECO:0000256" key="1">
    <source>
        <dbReference type="SAM" id="MobiDB-lite"/>
    </source>
</evidence>
<feature type="region of interest" description="Disordered" evidence="1">
    <location>
        <begin position="38"/>
        <end position="63"/>
    </location>
</feature>
<reference evidence="3 4" key="1">
    <citation type="submission" date="2020-08" db="EMBL/GenBank/DDBJ databases">
        <title>Genomic Encyclopedia of Type Strains, Phase III (KMG-III): the genomes of soil and plant-associated and newly described type strains.</title>
        <authorList>
            <person name="Whitman W."/>
        </authorList>
    </citation>
    <scope>NUCLEOTIDE SEQUENCE [LARGE SCALE GENOMIC DNA]</scope>
    <source>
        <strain evidence="3 4">CECT 3287</strain>
    </source>
</reference>